<dbReference type="SUPFAM" id="SSF160631">
    <property type="entry name" value="SMI1/KNR4-like"/>
    <property type="match status" value="1"/>
</dbReference>
<proteinExistence type="predicted"/>
<dbReference type="EMBL" id="MPIN01000025">
    <property type="protein sequence ID" value="OJH33946.1"/>
    <property type="molecule type" value="Genomic_DNA"/>
</dbReference>
<name>A0A1L9AVC2_9BACT</name>
<evidence type="ECO:0000259" key="1">
    <source>
        <dbReference type="SMART" id="SM00860"/>
    </source>
</evidence>
<reference evidence="3" key="1">
    <citation type="submission" date="2016-11" db="EMBL/GenBank/DDBJ databases">
        <authorList>
            <person name="Shukria A."/>
            <person name="Stevens D.C."/>
        </authorList>
    </citation>
    <scope>NUCLEOTIDE SEQUENCE [LARGE SCALE GENOMIC DNA]</scope>
    <source>
        <strain evidence="3">Cbfe23</strain>
    </source>
</reference>
<dbReference type="Gene3D" id="3.40.1580.10">
    <property type="entry name" value="SMI1/KNR4-like"/>
    <property type="match status" value="1"/>
</dbReference>
<accession>A0A1L9AVC2</accession>
<dbReference type="InterPro" id="IPR018958">
    <property type="entry name" value="Knr4/Smi1-like_dom"/>
</dbReference>
<dbReference type="InterPro" id="IPR037883">
    <property type="entry name" value="Knr4/Smi1-like_sf"/>
</dbReference>
<feature type="domain" description="Knr4/Smi1-like" evidence="1">
    <location>
        <begin position="14"/>
        <end position="144"/>
    </location>
</feature>
<comment type="caution">
    <text evidence="2">The sequence shown here is derived from an EMBL/GenBank/DDBJ whole genome shotgun (WGS) entry which is preliminary data.</text>
</comment>
<protein>
    <recommendedName>
        <fullName evidence="1">Knr4/Smi1-like domain-containing protein</fullName>
    </recommendedName>
</protein>
<keyword evidence="3" id="KW-1185">Reference proteome</keyword>
<dbReference type="Proteomes" id="UP000182229">
    <property type="component" value="Unassembled WGS sequence"/>
</dbReference>
<sequence>MNPEELVWLEPASPVGDEEIAKVEKELEVIFPDDYRAFLRKSQGGMPAQTDFKLRDPRKTTAAVGMFLSTAPGRDSDYIVSAAKILSDRLPPAVVPVAIGPGGDYVVLDLREARPRVLYWHHERAGEPAEFTFVSDSFAGFIGQLYEPDAETEAELD</sequence>
<dbReference type="STRING" id="83449.BON30_46330"/>
<dbReference type="AlphaFoldDB" id="A0A1L9AVC2"/>
<evidence type="ECO:0000313" key="3">
    <source>
        <dbReference type="Proteomes" id="UP000182229"/>
    </source>
</evidence>
<gene>
    <name evidence="2" type="ORF">BON30_46330</name>
</gene>
<evidence type="ECO:0000313" key="2">
    <source>
        <dbReference type="EMBL" id="OJH33946.1"/>
    </source>
</evidence>
<dbReference type="Pfam" id="PF09346">
    <property type="entry name" value="SMI1_KNR4"/>
    <property type="match status" value="1"/>
</dbReference>
<dbReference type="RefSeq" id="WP_071905063.1">
    <property type="nucleotide sequence ID" value="NZ_MPIN01000025.1"/>
</dbReference>
<organism evidence="2 3">
    <name type="scientific">Cystobacter ferrugineus</name>
    <dbReference type="NCBI Taxonomy" id="83449"/>
    <lineage>
        <taxon>Bacteria</taxon>
        <taxon>Pseudomonadati</taxon>
        <taxon>Myxococcota</taxon>
        <taxon>Myxococcia</taxon>
        <taxon>Myxococcales</taxon>
        <taxon>Cystobacterineae</taxon>
        <taxon>Archangiaceae</taxon>
        <taxon>Cystobacter</taxon>
    </lineage>
</organism>
<dbReference type="SMART" id="SM00860">
    <property type="entry name" value="SMI1_KNR4"/>
    <property type="match status" value="1"/>
</dbReference>
<reference evidence="2 3" key="2">
    <citation type="submission" date="2016-12" db="EMBL/GenBank/DDBJ databases">
        <title>Draft Genome Sequence of Cystobacter ferrugineus Strain Cbfe23.</title>
        <authorList>
            <person name="Akbar S."/>
            <person name="Dowd S.E."/>
            <person name="Stevens D.C."/>
        </authorList>
    </citation>
    <scope>NUCLEOTIDE SEQUENCE [LARGE SCALE GENOMIC DNA]</scope>
    <source>
        <strain evidence="2 3">Cbfe23</strain>
    </source>
</reference>